<proteinExistence type="predicted"/>
<dbReference type="PANTHER" id="PTHR42912">
    <property type="entry name" value="METHYLTRANSFERASE"/>
    <property type="match status" value="1"/>
</dbReference>
<organism evidence="2">
    <name type="scientific">Thermosulfurimonas dismutans</name>
    <dbReference type="NCBI Taxonomy" id="999894"/>
    <lineage>
        <taxon>Bacteria</taxon>
        <taxon>Pseudomonadati</taxon>
        <taxon>Thermodesulfobacteriota</taxon>
        <taxon>Thermodesulfobacteria</taxon>
        <taxon>Thermodesulfobacteriales</taxon>
        <taxon>Thermodesulfobacteriaceae</taxon>
        <taxon>Thermosulfurimonas</taxon>
    </lineage>
</organism>
<dbReference type="SUPFAM" id="SSF53335">
    <property type="entry name" value="S-adenosyl-L-methionine-dependent methyltransferases"/>
    <property type="match status" value="1"/>
</dbReference>
<feature type="domain" description="Methyltransferase" evidence="1">
    <location>
        <begin position="83"/>
        <end position="171"/>
    </location>
</feature>
<dbReference type="InterPro" id="IPR029063">
    <property type="entry name" value="SAM-dependent_MTases_sf"/>
</dbReference>
<reference evidence="2" key="1">
    <citation type="journal article" date="2020" name="mSystems">
        <title>Genome- and Community-Level Interaction Insights into Carbon Utilization and Element Cycling Functions of Hydrothermarchaeota in Hydrothermal Sediment.</title>
        <authorList>
            <person name="Zhou Z."/>
            <person name="Liu Y."/>
            <person name="Xu W."/>
            <person name="Pan J."/>
            <person name="Luo Z.H."/>
            <person name="Li M."/>
        </authorList>
    </citation>
    <scope>NUCLEOTIDE SEQUENCE [LARGE SCALE GENOMIC DNA]</scope>
    <source>
        <strain evidence="2">HyVt-483</strain>
    </source>
</reference>
<dbReference type="GO" id="GO:0032259">
    <property type="term" value="P:methylation"/>
    <property type="evidence" value="ECO:0007669"/>
    <property type="project" value="UniProtKB-KW"/>
</dbReference>
<comment type="caution">
    <text evidence="2">The sequence shown here is derived from an EMBL/GenBank/DDBJ whole genome shotgun (WGS) entry which is preliminary data.</text>
</comment>
<protein>
    <submittedName>
        <fullName evidence="2">Class I SAM-dependent methyltransferase</fullName>
    </submittedName>
</protein>
<gene>
    <name evidence="2" type="ORF">ENJ40_04975</name>
</gene>
<dbReference type="Pfam" id="PF13649">
    <property type="entry name" value="Methyltransf_25"/>
    <property type="match status" value="1"/>
</dbReference>
<dbReference type="Gene3D" id="3.40.50.150">
    <property type="entry name" value="Vaccinia Virus protein VP39"/>
    <property type="match status" value="1"/>
</dbReference>
<name>A0A7C3CT64_9BACT</name>
<dbReference type="GO" id="GO:0008168">
    <property type="term" value="F:methyltransferase activity"/>
    <property type="evidence" value="ECO:0007669"/>
    <property type="project" value="UniProtKB-KW"/>
</dbReference>
<dbReference type="EMBL" id="DRMH01000064">
    <property type="protein sequence ID" value="HFC97793.1"/>
    <property type="molecule type" value="Genomic_DNA"/>
</dbReference>
<dbReference type="CDD" id="cd02440">
    <property type="entry name" value="AdoMet_MTases"/>
    <property type="match status" value="1"/>
</dbReference>
<dbReference type="InterPro" id="IPR050508">
    <property type="entry name" value="Methyltransf_Superfamily"/>
</dbReference>
<dbReference type="Proteomes" id="UP000886043">
    <property type="component" value="Unassembled WGS sequence"/>
</dbReference>
<dbReference type="AlphaFoldDB" id="A0A7C3CT64"/>
<evidence type="ECO:0000259" key="1">
    <source>
        <dbReference type="Pfam" id="PF13649"/>
    </source>
</evidence>
<keyword evidence="2" id="KW-0808">Transferase</keyword>
<evidence type="ECO:0000313" key="2">
    <source>
        <dbReference type="EMBL" id="HFC97793.1"/>
    </source>
</evidence>
<sequence length="298" mass="35233">MRFIITRCVMKEITDPFRHEFWRAYQKRFQRPEDEIFLRPDLWDRMAESYDDLEESPFYREMVETVVAEMERIGALSPGLSLLDLCCGTGTYTVRFAPRVKRVVALDVSAGMLAMLRQKIKVRGFENVETVQADWRSWDPGETFDTVFVSLTPVLNDLDQVERILSVTRRYLVLVHWAGLRENELFLEILRRFFKASPRTRSPGAVVLFNYLFSRGFPAEVRFFCGMWERRRPVEKELERVLFRLRGEGYSVNEGVRERIRTFLEERSREGRVLSRTRVRIALLLADLKREALVFGKK</sequence>
<accession>A0A7C3CT64</accession>
<keyword evidence="2" id="KW-0489">Methyltransferase</keyword>
<dbReference type="InterPro" id="IPR041698">
    <property type="entry name" value="Methyltransf_25"/>
</dbReference>